<dbReference type="InterPro" id="IPR036770">
    <property type="entry name" value="Ankyrin_rpt-contain_sf"/>
</dbReference>
<organism evidence="1 2">
    <name type="scientific">Lagenidium giganteum</name>
    <dbReference type="NCBI Taxonomy" id="4803"/>
    <lineage>
        <taxon>Eukaryota</taxon>
        <taxon>Sar</taxon>
        <taxon>Stramenopiles</taxon>
        <taxon>Oomycota</taxon>
        <taxon>Peronosporomycetes</taxon>
        <taxon>Pythiales</taxon>
        <taxon>Pythiaceae</taxon>
    </lineage>
</organism>
<dbReference type="Pfam" id="PF12796">
    <property type="entry name" value="Ank_2"/>
    <property type="match status" value="1"/>
</dbReference>
<name>A0AAV2Z3C4_9STRA</name>
<dbReference type="PANTHER" id="PTHR46586:SF3">
    <property type="entry name" value="ANKYRIN REPEAT-CONTAINING PROTEIN"/>
    <property type="match status" value="1"/>
</dbReference>
<evidence type="ECO:0000313" key="1">
    <source>
        <dbReference type="EMBL" id="DAZ99908.1"/>
    </source>
</evidence>
<reference evidence="1" key="1">
    <citation type="submission" date="2022-11" db="EMBL/GenBank/DDBJ databases">
        <authorList>
            <person name="Morgan W.R."/>
            <person name="Tartar A."/>
        </authorList>
    </citation>
    <scope>NUCLEOTIDE SEQUENCE</scope>
    <source>
        <strain evidence="1">ARSEF 373</strain>
    </source>
</reference>
<reference evidence="1" key="2">
    <citation type="journal article" date="2023" name="Microbiol Resour">
        <title>Decontamination and Annotation of the Draft Genome Sequence of the Oomycete Lagenidium giganteum ARSEF 373.</title>
        <authorList>
            <person name="Morgan W.R."/>
            <person name="Tartar A."/>
        </authorList>
    </citation>
    <scope>NUCLEOTIDE SEQUENCE</scope>
    <source>
        <strain evidence="1">ARSEF 373</strain>
    </source>
</reference>
<dbReference type="AlphaFoldDB" id="A0AAV2Z3C4"/>
<dbReference type="PANTHER" id="PTHR46586">
    <property type="entry name" value="ANKYRIN REPEAT-CONTAINING PROTEIN"/>
    <property type="match status" value="1"/>
</dbReference>
<protein>
    <recommendedName>
        <fullName evidence="3">Ankyrin repeat protein</fullName>
    </recommendedName>
</protein>
<comment type="caution">
    <text evidence="1">The sequence shown here is derived from an EMBL/GenBank/DDBJ whole genome shotgun (WGS) entry which is preliminary data.</text>
</comment>
<dbReference type="SUPFAM" id="SSF140860">
    <property type="entry name" value="Pseudo ankyrin repeat-like"/>
    <property type="match status" value="1"/>
</dbReference>
<dbReference type="InterPro" id="IPR002110">
    <property type="entry name" value="Ankyrin_rpt"/>
</dbReference>
<dbReference type="InterPro" id="IPR052050">
    <property type="entry name" value="SecEffector_AnkRepeat"/>
</dbReference>
<dbReference type="Proteomes" id="UP001146120">
    <property type="component" value="Unassembled WGS sequence"/>
</dbReference>
<evidence type="ECO:0008006" key="3">
    <source>
        <dbReference type="Google" id="ProtNLM"/>
    </source>
</evidence>
<proteinExistence type="predicted"/>
<evidence type="ECO:0000313" key="2">
    <source>
        <dbReference type="Proteomes" id="UP001146120"/>
    </source>
</evidence>
<dbReference type="EMBL" id="DAKRPA010000074">
    <property type="protein sequence ID" value="DAZ99908.1"/>
    <property type="molecule type" value="Genomic_DNA"/>
</dbReference>
<dbReference type="Gene3D" id="1.25.40.20">
    <property type="entry name" value="Ankyrin repeat-containing domain"/>
    <property type="match status" value="1"/>
</dbReference>
<accession>A0AAV2Z3C4</accession>
<keyword evidence="2" id="KW-1185">Reference proteome</keyword>
<gene>
    <name evidence="1" type="ORF">N0F65_011831</name>
</gene>
<sequence>MGRTTSDHTPAAMEGAACHGRLDIVRFLFEEYGVRCPMFTLAQAAANGHLAVIKFLVEQCRHPPLEPALPTVDAAAVNGQLDVVRFLVALRSTDCLPGTIEQGLG</sequence>